<dbReference type="Pfam" id="PF25231">
    <property type="entry name" value="DUF7847"/>
    <property type="match status" value="1"/>
</dbReference>
<evidence type="ECO:0000256" key="1">
    <source>
        <dbReference type="SAM" id="Phobius"/>
    </source>
</evidence>
<dbReference type="RefSeq" id="WP_310918207.1">
    <property type="nucleotide sequence ID" value="NZ_JAMQON010000001.1"/>
</dbReference>
<gene>
    <name evidence="3" type="ORF">NDI56_04355</name>
</gene>
<keyword evidence="1" id="KW-1133">Transmembrane helix</keyword>
<feature type="transmembrane region" description="Helical" evidence="1">
    <location>
        <begin position="191"/>
        <end position="224"/>
    </location>
</feature>
<feature type="transmembrane region" description="Helical" evidence="1">
    <location>
        <begin position="48"/>
        <end position="69"/>
    </location>
</feature>
<keyword evidence="1" id="KW-0472">Membrane</keyword>
<keyword evidence="4" id="KW-1185">Reference proteome</keyword>
<keyword evidence="1" id="KW-0812">Transmembrane</keyword>
<accession>A0ABU2F8M7</accession>
<organism evidence="3 4">
    <name type="scientific">Haloarcula saliterrae</name>
    <dbReference type="NCBI Taxonomy" id="2950534"/>
    <lineage>
        <taxon>Archaea</taxon>
        <taxon>Methanobacteriati</taxon>
        <taxon>Methanobacteriota</taxon>
        <taxon>Stenosarchaea group</taxon>
        <taxon>Halobacteria</taxon>
        <taxon>Halobacteriales</taxon>
        <taxon>Haloarculaceae</taxon>
        <taxon>Haloarcula</taxon>
    </lineage>
</organism>
<proteinExistence type="predicted"/>
<sequence length="285" mass="29881">MATIRSLTESFGVLKRNPVVFAVGLLYAVIVLPQTAMSLMGIPLVPRLFQIVTFFITPFVLAGLLGMTYEGRVRATGFGTFTKIGKKKYVSVLAGNLINFVITAVFGFVTFIVVVFTIGLTFSAAQSESVLSSIGIVFVAVLAGLGLVYLLVMFFLQFYAPAIVTDNVGVIEGYRRSVGLVKRNIVQTLGFGVLNLLLGLLLLLPAIALVVVTIFGAGALGAGATAGAGSTGASGISGSTGGTGLSLVLIAGIIGYSFITTVLMTPFRAAFSVSFYDNHRPAQWE</sequence>
<dbReference type="EMBL" id="JAMQON010000001">
    <property type="protein sequence ID" value="MDS0258643.1"/>
    <property type="molecule type" value="Genomic_DNA"/>
</dbReference>
<feature type="transmembrane region" description="Helical" evidence="1">
    <location>
        <begin position="244"/>
        <end position="264"/>
    </location>
</feature>
<dbReference type="InterPro" id="IPR057169">
    <property type="entry name" value="DUF7847"/>
</dbReference>
<feature type="transmembrane region" description="Helical" evidence="1">
    <location>
        <begin position="89"/>
        <end position="122"/>
    </location>
</feature>
<evidence type="ECO:0000259" key="2">
    <source>
        <dbReference type="Pfam" id="PF25231"/>
    </source>
</evidence>
<feature type="transmembrane region" description="Helical" evidence="1">
    <location>
        <begin position="20"/>
        <end position="42"/>
    </location>
</feature>
<protein>
    <recommendedName>
        <fullName evidence="2">DUF7847 domain-containing protein</fullName>
    </recommendedName>
</protein>
<reference evidence="3 4" key="1">
    <citation type="submission" date="2022-06" db="EMBL/GenBank/DDBJ databases">
        <title>Haloarcula sp. a new haloarchaeum isolate from saline soil.</title>
        <authorList>
            <person name="Strakova D."/>
            <person name="Galisteo C."/>
            <person name="Sanchez-Porro C."/>
            <person name="Ventosa A."/>
        </authorList>
    </citation>
    <scope>NUCLEOTIDE SEQUENCE [LARGE SCALE GENOMIC DNA]</scope>
    <source>
        <strain evidence="3 4">S1CR25-12</strain>
    </source>
</reference>
<name>A0ABU2F8M7_9EURY</name>
<comment type="caution">
    <text evidence="3">The sequence shown here is derived from an EMBL/GenBank/DDBJ whole genome shotgun (WGS) entry which is preliminary data.</text>
</comment>
<evidence type="ECO:0000313" key="3">
    <source>
        <dbReference type="EMBL" id="MDS0258643.1"/>
    </source>
</evidence>
<evidence type="ECO:0000313" key="4">
    <source>
        <dbReference type="Proteomes" id="UP001259659"/>
    </source>
</evidence>
<feature type="transmembrane region" description="Helical" evidence="1">
    <location>
        <begin position="134"/>
        <end position="156"/>
    </location>
</feature>
<dbReference type="Proteomes" id="UP001259659">
    <property type="component" value="Unassembled WGS sequence"/>
</dbReference>
<feature type="domain" description="DUF7847" evidence="2">
    <location>
        <begin position="1"/>
        <end position="279"/>
    </location>
</feature>